<gene>
    <name evidence="13" type="ORF">BJY01DRAFT_261360</name>
</gene>
<dbReference type="InterPro" id="IPR008922">
    <property type="entry name" value="Di-copper_centre_dom_sf"/>
</dbReference>
<comment type="catalytic activity">
    <reaction evidence="10">
        <text>L-tyrosine + O2 = L-dopaquinone + H2O</text>
        <dbReference type="Rhea" id="RHEA:18117"/>
        <dbReference type="ChEBI" id="CHEBI:15377"/>
        <dbReference type="ChEBI" id="CHEBI:15379"/>
        <dbReference type="ChEBI" id="CHEBI:57924"/>
        <dbReference type="ChEBI" id="CHEBI:58315"/>
        <dbReference type="EC" id="1.14.18.1"/>
    </reaction>
</comment>
<dbReference type="Pfam" id="PF18132">
    <property type="entry name" value="Tyrosinase_C"/>
    <property type="match status" value="1"/>
</dbReference>
<dbReference type="Gene3D" id="2.60.120.200">
    <property type="match status" value="1"/>
</dbReference>
<evidence type="ECO:0000313" key="14">
    <source>
        <dbReference type="Proteomes" id="UP001610446"/>
    </source>
</evidence>
<dbReference type="Proteomes" id="UP001610446">
    <property type="component" value="Unassembled WGS sequence"/>
</dbReference>
<keyword evidence="8" id="KW-0470">Melanin biosynthesis</keyword>
<evidence type="ECO:0000256" key="3">
    <source>
        <dbReference type="ARBA" id="ARBA00011906"/>
    </source>
</evidence>
<dbReference type="InterPro" id="IPR041640">
    <property type="entry name" value="Tyrosinase_C"/>
</dbReference>
<dbReference type="Gene3D" id="2.60.310.20">
    <property type="match status" value="1"/>
</dbReference>
<evidence type="ECO:0000256" key="9">
    <source>
        <dbReference type="ARBA" id="ARBA00048233"/>
    </source>
</evidence>
<dbReference type="EMBL" id="JBFXLU010000034">
    <property type="protein sequence ID" value="KAL2850759.1"/>
    <property type="molecule type" value="Genomic_DNA"/>
</dbReference>
<evidence type="ECO:0000256" key="4">
    <source>
        <dbReference type="ARBA" id="ARBA00022723"/>
    </source>
</evidence>
<evidence type="ECO:0000256" key="11">
    <source>
        <dbReference type="SAM" id="MobiDB-lite"/>
    </source>
</evidence>
<comment type="caution">
    <text evidence="13">The sequence shown here is derived from an EMBL/GenBank/DDBJ whole genome shotgun (WGS) entry which is preliminary data.</text>
</comment>
<sequence>MFLFRRSSSRSLQKTSKNSRKRPTPSKMSSSQTDWVYYPIGGIAVKTSDNAPSTTETQVPIRQNIDAWSADPANDKQVKLFVMALDRFQKIDPADRDSYFQIAGIHGQPNVPWDEPIDVAEAKGKGYCTHNNILFPIWHRAYLALYEQRLFEIMVQEIVPNFPQEERGAWEKAALSWRLPFWDWGVTNSVPQLAKYPTTVVPTSDGKDEERILNPLFQFRMPNNKPMSTQGMDNFQDPWVEDGDMLYYGECIGTSRWPEEGDNASGSATWRHGVVNNYKVQDSLKKPGWVGDAPYGQAAEMVYRLLTVPLEYSSFATTAQLSDDQNVASDVNIEYLHNNVHGWVGGDYNGHMSQIPVATFDPLFWLHHCNIDRIFALWQALNPDKWFEAGQANDFFQEIIGLPQGAPISPETPLRPFHKDTKGTVLTPNDVRWPYALGYSYPELQTWAYEPKNYTSPEFLSDLRKSINELYGVSRKSLVGGSTTLPGVEYLDDAVKSLDYAFSVRYRKYAFGGEPFWIRIYIAQDGATQNSTVDLITEIYNFSQKPEEASGALACTNCKTNQEKNIKSTANISITPVLISLLKAGKSLESLKKEDVLRFLQKRAYWRVFKGGKEVPRYALEPLELEIIGSTNDATNFRDPTKAPLLENFQPEPAISGGADGALDPSLKQPMTVPPAAKPDIPKATLRLGSSLPFKGSLAPDNVVIIDAPSLNLSPDTETNTIDNTQFWFSDAEGGDGEILFLLSLRRAEGQIVFNTFLNNSWGEEVRVSLEGRFKTDKPSIFVHDQEDGYEVFIDWRHVLWFEKRAKDKVARSISYTVNASQVAVLGKELKVKVFESMRTLFAH</sequence>
<evidence type="ECO:0000256" key="1">
    <source>
        <dbReference type="ARBA" id="ARBA00001973"/>
    </source>
</evidence>
<keyword evidence="6" id="KW-0186">Copper</keyword>
<evidence type="ECO:0000256" key="10">
    <source>
        <dbReference type="ARBA" id="ARBA00048881"/>
    </source>
</evidence>
<comment type="catalytic activity">
    <reaction evidence="9">
        <text>2 L-dopa + O2 = 2 L-dopaquinone + 2 H2O</text>
        <dbReference type="Rhea" id="RHEA:34287"/>
        <dbReference type="ChEBI" id="CHEBI:15377"/>
        <dbReference type="ChEBI" id="CHEBI:15379"/>
        <dbReference type="ChEBI" id="CHEBI:57504"/>
        <dbReference type="ChEBI" id="CHEBI:57924"/>
        <dbReference type="EC" id="1.14.18.1"/>
    </reaction>
</comment>
<dbReference type="InterPro" id="IPR050316">
    <property type="entry name" value="Tyrosinase/Hemocyanin"/>
</dbReference>
<feature type="compositionally biased region" description="Low complexity" evidence="11">
    <location>
        <begin position="1"/>
        <end position="11"/>
    </location>
</feature>
<dbReference type="SUPFAM" id="SSF49899">
    <property type="entry name" value="Concanavalin A-like lectins/glucanases"/>
    <property type="match status" value="1"/>
</dbReference>
<dbReference type="PANTHER" id="PTHR11474">
    <property type="entry name" value="TYROSINASE FAMILY MEMBER"/>
    <property type="match status" value="1"/>
</dbReference>
<accession>A0ABR4KER6</accession>
<feature type="region of interest" description="Disordered" evidence="11">
    <location>
        <begin position="1"/>
        <end position="32"/>
    </location>
</feature>
<dbReference type="InterPro" id="IPR001079">
    <property type="entry name" value="Galectin_CRD"/>
</dbReference>
<feature type="domain" description="Galectin" evidence="12">
    <location>
        <begin position="690"/>
        <end position="831"/>
    </location>
</feature>
<dbReference type="PROSITE" id="PS51304">
    <property type="entry name" value="GALECTIN"/>
    <property type="match status" value="1"/>
</dbReference>
<evidence type="ECO:0000256" key="2">
    <source>
        <dbReference type="ARBA" id="ARBA00009928"/>
    </source>
</evidence>
<comment type="similarity">
    <text evidence="2">Belongs to the tyrosinase family.</text>
</comment>
<evidence type="ECO:0000313" key="13">
    <source>
        <dbReference type="EMBL" id="KAL2850759.1"/>
    </source>
</evidence>
<keyword evidence="7" id="KW-0503">Monooxygenase</keyword>
<dbReference type="PROSITE" id="PS00498">
    <property type="entry name" value="TYROSINASE_2"/>
    <property type="match status" value="1"/>
</dbReference>
<proteinExistence type="inferred from homology"/>
<evidence type="ECO:0000256" key="6">
    <source>
        <dbReference type="ARBA" id="ARBA00023008"/>
    </source>
</evidence>
<comment type="cofactor">
    <cofactor evidence="1">
        <name>Cu(2+)</name>
        <dbReference type="ChEBI" id="CHEBI:29036"/>
    </cofactor>
</comment>
<dbReference type="Pfam" id="PF00264">
    <property type="entry name" value="Tyrosinase"/>
    <property type="match status" value="1"/>
</dbReference>
<evidence type="ECO:0000256" key="8">
    <source>
        <dbReference type="ARBA" id="ARBA00023101"/>
    </source>
</evidence>
<dbReference type="Gene3D" id="1.10.1280.10">
    <property type="entry name" value="Di-copper center containing domain from catechol oxidase"/>
    <property type="match status" value="1"/>
</dbReference>
<protein>
    <recommendedName>
        <fullName evidence="3">tyrosinase</fullName>
        <ecNumber evidence="3">1.14.18.1</ecNumber>
    </recommendedName>
</protein>
<dbReference type="PANTHER" id="PTHR11474:SF76">
    <property type="entry name" value="SHKT DOMAIN-CONTAINING PROTEIN"/>
    <property type="match status" value="1"/>
</dbReference>
<reference evidence="13 14" key="1">
    <citation type="submission" date="2024-07" db="EMBL/GenBank/DDBJ databases">
        <title>Section-level genome sequencing and comparative genomics of Aspergillus sections Usti and Cavernicolus.</title>
        <authorList>
            <consortium name="Lawrence Berkeley National Laboratory"/>
            <person name="Nybo J.L."/>
            <person name="Vesth T.C."/>
            <person name="Theobald S."/>
            <person name="Frisvad J.C."/>
            <person name="Larsen T.O."/>
            <person name="Kjaerboelling I."/>
            <person name="Rothschild-Mancinelli K."/>
            <person name="Lyhne E.K."/>
            <person name="Kogle M.E."/>
            <person name="Barry K."/>
            <person name="Clum A."/>
            <person name="Na H."/>
            <person name="Ledsgaard L."/>
            <person name="Lin J."/>
            <person name="Lipzen A."/>
            <person name="Kuo A."/>
            <person name="Riley R."/>
            <person name="Mondo S."/>
            <person name="Labutti K."/>
            <person name="Haridas S."/>
            <person name="Pangalinan J."/>
            <person name="Salamov A.A."/>
            <person name="Simmons B.A."/>
            <person name="Magnuson J.K."/>
            <person name="Chen J."/>
            <person name="Drula E."/>
            <person name="Henrissat B."/>
            <person name="Wiebenga A."/>
            <person name="Lubbers R.J."/>
            <person name="Gomes A.C."/>
            <person name="Makela M.R."/>
            <person name="Stajich J."/>
            <person name="Grigoriev I.V."/>
            <person name="Mortensen U.H."/>
            <person name="De Vries R.P."/>
            <person name="Baker S.E."/>
            <person name="Andersen M.R."/>
        </authorList>
    </citation>
    <scope>NUCLEOTIDE SEQUENCE [LARGE SCALE GENOMIC DNA]</scope>
    <source>
        <strain evidence="13 14">CBS 123904</strain>
    </source>
</reference>
<evidence type="ECO:0000256" key="7">
    <source>
        <dbReference type="ARBA" id="ARBA00023033"/>
    </source>
</evidence>
<dbReference type="InterPro" id="IPR013320">
    <property type="entry name" value="ConA-like_dom_sf"/>
</dbReference>
<evidence type="ECO:0000259" key="12">
    <source>
        <dbReference type="PROSITE" id="PS51304"/>
    </source>
</evidence>
<dbReference type="EC" id="1.14.18.1" evidence="3"/>
<name>A0ABR4KER6_9EURO</name>
<dbReference type="PRINTS" id="PR00092">
    <property type="entry name" value="TYROSINASE"/>
</dbReference>
<evidence type="ECO:0000256" key="5">
    <source>
        <dbReference type="ARBA" id="ARBA00023002"/>
    </source>
</evidence>
<dbReference type="SUPFAM" id="SSF48056">
    <property type="entry name" value="Di-copper centre-containing domain"/>
    <property type="match status" value="1"/>
</dbReference>
<dbReference type="InterPro" id="IPR002227">
    <property type="entry name" value="Tyrosinase_Cu-bd"/>
</dbReference>
<keyword evidence="14" id="KW-1185">Reference proteome</keyword>
<keyword evidence="5" id="KW-0560">Oxidoreductase</keyword>
<keyword evidence="4" id="KW-0479">Metal-binding</keyword>
<dbReference type="Pfam" id="PF00337">
    <property type="entry name" value="Gal-bind_lectin"/>
    <property type="match status" value="1"/>
</dbReference>
<organism evidence="13 14">
    <name type="scientific">Aspergillus pseudoustus</name>
    <dbReference type="NCBI Taxonomy" id="1810923"/>
    <lineage>
        <taxon>Eukaryota</taxon>
        <taxon>Fungi</taxon>
        <taxon>Dikarya</taxon>
        <taxon>Ascomycota</taxon>
        <taxon>Pezizomycotina</taxon>
        <taxon>Eurotiomycetes</taxon>
        <taxon>Eurotiomycetidae</taxon>
        <taxon>Eurotiales</taxon>
        <taxon>Aspergillaceae</taxon>
        <taxon>Aspergillus</taxon>
        <taxon>Aspergillus subgen. Nidulantes</taxon>
    </lineage>
</organism>
<dbReference type="PROSITE" id="PS00497">
    <property type="entry name" value="TYROSINASE_1"/>
    <property type="match status" value="1"/>
</dbReference>